<evidence type="ECO:0000313" key="4">
    <source>
        <dbReference type="Proteomes" id="UP000644727"/>
    </source>
</evidence>
<dbReference type="InterPro" id="IPR014509">
    <property type="entry name" value="YjdF-like"/>
</dbReference>
<evidence type="ECO:0008006" key="5">
    <source>
        <dbReference type="Google" id="ProtNLM"/>
    </source>
</evidence>
<dbReference type="Proteomes" id="UP000644727">
    <property type="component" value="Unassembled WGS sequence"/>
</dbReference>
<comment type="caution">
    <text evidence="3">The sequence shown here is derived from an EMBL/GenBank/DDBJ whole genome shotgun (WGS) entry which is preliminary data.</text>
</comment>
<proteinExistence type="predicted"/>
<evidence type="ECO:0000256" key="1">
    <source>
        <dbReference type="SAM" id="MobiDB-lite"/>
    </source>
</evidence>
<keyword evidence="2" id="KW-0472">Membrane</keyword>
<sequence>MRAVGRAVLRLAVRWSGLLMAAGLALAGLWVEAAVAMLVALGQVLAWRMRLPRAWEAAASITAMAAAVSSYLHLYERWTWWDLPVHAALTAVVSVMAAWMVDVRWRRRASPRPWLMVISGFLLALVWEVLEWWGHQVVDPRVHIAPADTAGDVIAGLLGASAAAWWWHRRSAAGPSGPVRSPSRSARASSDSASTRLEAGRSVR</sequence>
<dbReference type="RefSeq" id="WP_193865103.1">
    <property type="nucleotide sequence ID" value="NZ_JADEYR010000002.1"/>
</dbReference>
<dbReference type="EMBL" id="JADEYR010000002">
    <property type="protein sequence ID" value="MBE9403365.1"/>
    <property type="molecule type" value="Genomic_DNA"/>
</dbReference>
<name>A0ABR9W1P5_9MICO</name>
<accession>A0ABR9W1P5</accession>
<feature type="transmembrane region" description="Helical" evidence="2">
    <location>
        <begin position="150"/>
        <end position="167"/>
    </location>
</feature>
<dbReference type="Pfam" id="PF09997">
    <property type="entry name" value="DUF2238"/>
    <property type="match status" value="1"/>
</dbReference>
<keyword evidence="2" id="KW-0812">Transmembrane</keyword>
<evidence type="ECO:0000256" key="2">
    <source>
        <dbReference type="SAM" id="Phobius"/>
    </source>
</evidence>
<evidence type="ECO:0000313" key="3">
    <source>
        <dbReference type="EMBL" id="MBE9403365.1"/>
    </source>
</evidence>
<keyword evidence="4" id="KW-1185">Reference proteome</keyword>
<protein>
    <recommendedName>
        <fullName evidence="5">VanZ-like domain-containing protein</fullName>
    </recommendedName>
</protein>
<reference evidence="3 4" key="1">
    <citation type="submission" date="2020-10" db="EMBL/GenBank/DDBJ databases">
        <title>Draft genome and description of Brachybacterium epidermidis sp nov.</title>
        <authorList>
            <person name="Boxberger M."/>
            <person name="La Scola B."/>
        </authorList>
    </citation>
    <scope>NUCLEOTIDE SEQUENCE [LARGE SCALE GENOMIC DNA]</scope>
    <source>
        <strain evidence="3 4">Marseille-Q2903</strain>
    </source>
</reference>
<gene>
    <name evidence="3" type="ORF">IOE58_03880</name>
</gene>
<feature type="region of interest" description="Disordered" evidence="1">
    <location>
        <begin position="173"/>
        <end position="204"/>
    </location>
</feature>
<feature type="transmembrane region" description="Helical" evidence="2">
    <location>
        <begin position="113"/>
        <end position="130"/>
    </location>
</feature>
<keyword evidence="2" id="KW-1133">Transmembrane helix</keyword>
<feature type="transmembrane region" description="Helical" evidence="2">
    <location>
        <begin position="54"/>
        <end position="74"/>
    </location>
</feature>
<feature type="transmembrane region" description="Helical" evidence="2">
    <location>
        <begin position="20"/>
        <end position="42"/>
    </location>
</feature>
<organism evidence="3 4">
    <name type="scientific">Brachybacterium epidermidis</name>
    <dbReference type="NCBI Taxonomy" id="2781983"/>
    <lineage>
        <taxon>Bacteria</taxon>
        <taxon>Bacillati</taxon>
        <taxon>Actinomycetota</taxon>
        <taxon>Actinomycetes</taxon>
        <taxon>Micrococcales</taxon>
        <taxon>Dermabacteraceae</taxon>
        <taxon>Brachybacterium</taxon>
    </lineage>
</organism>
<feature type="compositionally biased region" description="Low complexity" evidence="1">
    <location>
        <begin position="173"/>
        <end position="194"/>
    </location>
</feature>
<feature type="transmembrane region" description="Helical" evidence="2">
    <location>
        <begin position="80"/>
        <end position="101"/>
    </location>
</feature>